<proteinExistence type="predicted"/>
<dbReference type="InterPro" id="IPR001672">
    <property type="entry name" value="G6P_Isomerase"/>
</dbReference>
<dbReference type="InterPro" id="IPR046348">
    <property type="entry name" value="SIS_dom_sf"/>
</dbReference>
<evidence type="ECO:0000313" key="5">
    <source>
        <dbReference type="EMBL" id="MEQ2364748.1"/>
    </source>
</evidence>
<dbReference type="CDD" id="cd05016">
    <property type="entry name" value="SIS_PGI_2"/>
    <property type="match status" value="1"/>
</dbReference>
<evidence type="ECO:0000256" key="4">
    <source>
        <dbReference type="ARBA" id="ARBA00023235"/>
    </source>
</evidence>
<evidence type="ECO:0000256" key="2">
    <source>
        <dbReference type="ARBA" id="ARBA00022432"/>
    </source>
</evidence>
<accession>A0ABV1B2T5</accession>
<keyword evidence="3" id="KW-0324">Glycolysis</keyword>
<gene>
    <name evidence="5" type="ORF">WMO25_06505</name>
</gene>
<dbReference type="Pfam" id="PF00342">
    <property type="entry name" value="PGI"/>
    <property type="match status" value="1"/>
</dbReference>
<dbReference type="PROSITE" id="PS51463">
    <property type="entry name" value="P_GLUCOSE_ISOMERASE_3"/>
    <property type="match status" value="1"/>
</dbReference>
<keyword evidence="6" id="KW-1185">Reference proteome</keyword>
<dbReference type="InterPro" id="IPR018189">
    <property type="entry name" value="Phosphoglucose_isomerase_CS"/>
</dbReference>
<dbReference type="Gene3D" id="3.40.50.10490">
    <property type="entry name" value="Glucose-6-phosphate isomerase like protein, domain 1"/>
    <property type="match status" value="1"/>
</dbReference>
<evidence type="ECO:0000256" key="3">
    <source>
        <dbReference type="ARBA" id="ARBA00023152"/>
    </source>
</evidence>
<comment type="caution">
    <text evidence="5">The sequence shown here is derived from an EMBL/GenBank/DDBJ whole genome shotgun (WGS) entry which is preliminary data.</text>
</comment>
<name>A0ABV1B2T5_9FIRM</name>
<dbReference type="Proteomes" id="UP001469749">
    <property type="component" value="Unassembled WGS sequence"/>
</dbReference>
<dbReference type="InterPro" id="IPR035482">
    <property type="entry name" value="SIS_PGI_2"/>
</dbReference>
<dbReference type="EC" id="5.3.1.9" evidence="1"/>
<dbReference type="PANTHER" id="PTHR11469:SF1">
    <property type="entry name" value="GLUCOSE-6-PHOSPHATE ISOMERASE"/>
    <property type="match status" value="1"/>
</dbReference>
<organism evidence="5 6">
    <name type="scientific">Coprococcus intestinihominis</name>
    <dbReference type="NCBI Taxonomy" id="3133154"/>
    <lineage>
        <taxon>Bacteria</taxon>
        <taxon>Bacillati</taxon>
        <taxon>Bacillota</taxon>
        <taxon>Clostridia</taxon>
        <taxon>Lachnospirales</taxon>
        <taxon>Lachnospiraceae</taxon>
        <taxon>Coprococcus</taxon>
    </lineage>
</organism>
<dbReference type="EMBL" id="JBBMEK010000059">
    <property type="protein sequence ID" value="MEQ2364748.1"/>
    <property type="molecule type" value="Genomic_DNA"/>
</dbReference>
<keyword evidence="2" id="KW-0312">Gluconeogenesis</keyword>
<keyword evidence="4 5" id="KW-0413">Isomerase</keyword>
<evidence type="ECO:0000313" key="6">
    <source>
        <dbReference type="Proteomes" id="UP001469749"/>
    </source>
</evidence>
<feature type="non-terminal residue" evidence="5">
    <location>
        <position position="1"/>
    </location>
</feature>
<protein>
    <recommendedName>
        <fullName evidence="1">glucose-6-phosphate isomerase</fullName>
        <ecNumber evidence="1">5.3.1.9</ecNumber>
    </recommendedName>
</protein>
<dbReference type="GO" id="GO:0016853">
    <property type="term" value="F:isomerase activity"/>
    <property type="evidence" value="ECO:0007669"/>
    <property type="project" value="UniProtKB-KW"/>
</dbReference>
<reference evidence="5 6" key="1">
    <citation type="submission" date="2024-03" db="EMBL/GenBank/DDBJ databases">
        <title>Human intestinal bacterial collection.</title>
        <authorList>
            <person name="Pauvert C."/>
            <person name="Hitch T.C.A."/>
            <person name="Clavel T."/>
        </authorList>
    </citation>
    <scope>NUCLEOTIDE SEQUENCE [LARGE SCALE GENOMIC DNA]</scope>
    <source>
        <strain evidence="5 6">CLA-AA-H190</strain>
    </source>
</reference>
<dbReference type="SUPFAM" id="SSF53697">
    <property type="entry name" value="SIS domain"/>
    <property type="match status" value="1"/>
</dbReference>
<dbReference type="PANTHER" id="PTHR11469">
    <property type="entry name" value="GLUCOSE-6-PHOSPHATE ISOMERASE"/>
    <property type="match status" value="1"/>
</dbReference>
<evidence type="ECO:0000256" key="1">
    <source>
        <dbReference type="ARBA" id="ARBA00011952"/>
    </source>
</evidence>
<sequence>EDQGLYPISGEYSEELHSVGQFLQDGSPVIFETFLHVKDPQASMIVHPDGRVKDDFDYLNGKDFREINEAAYGATLRAHSEKMPCMVLEVEKLTPYSFGEIFYFFMYTCYVSSGILGVNPFDQEGVEAYKQRMFKALGK</sequence>
<dbReference type="PROSITE" id="PS00174">
    <property type="entry name" value="P_GLUCOSE_ISOMERASE_2"/>
    <property type="match status" value="1"/>
</dbReference>